<comment type="caution">
    <text evidence="5">The sequence shown here is derived from an EMBL/GenBank/DDBJ whole genome shotgun (WGS) entry which is preliminary data.</text>
</comment>
<accession>A0A9W5TXI4</accession>
<dbReference type="RefSeq" id="WP_088051257.1">
    <property type="nucleotide sequence ID" value="NZ_BMJD01000013.1"/>
</dbReference>
<evidence type="ECO:0000256" key="3">
    <source>
        <dbReference type="ARBA" id="ARBA00022777"/>
    </source>
</evidence>
<dbReference type="InterPro" id="IPR036129">
    <property type="entry name" value="Glycerate_kinase_sf"/>
</dbReference>
<evidence type="ECO:0000313" key="6">
    <source>
        <dbReference type="Proteomes" id="UP000621492"/>
    </source>
</evidence>
<organism evidence="5 6">
    <name type="scientific">Lentibacillus populi</name>
    <dbReference type="NCBI Taxonomy" id="1827502"/>
    <lineage>
        <taxon>Bacteria</taxon>
        <taxon>Bacillati</taxon>
        <taxon>Bacillota</taxon>
        <taxon>Bacilli</taxon>
        <taxon>Bacillales</taxon>
        <taxon>Bacillaceae</taxon>
        <taxon>Lentibacillus</taxon>
    </lineage>
</organism>
<dbReference type="SUPFAM" id="SSF110738">
    <property type="entry name" value="Glycerate kinase I"/>
    <property type="match status" value="1"/>
</dbReference>
<dbReference type="AlphaFoldDB" id="A0A9W5TXI4"/>
<keyword evidence="2 4" id="KW-0808">Transferase</keyword>
<keyword evidence="3 4" id="KW-0418">Kinase</keyword>
<comment type="similarity">
    <text evidence="1 4">Belongs to the glycerate kinase type-1 family.</text>
</comment>
<proteinExistence type="inferred from homology"/>
<dbReference type="NCBIfam" id="TIGR00045">
    <property type="entry name" value="glycerate kinase"/>
    <property type="match status" value="1"/>
</dbReference>
<dbReference type="GO" id="GO:0008887">
    <property type="term" value="F:glycerate kinase activity"/>
    <property type="evidence" value="ECO:0007669"/>
    <property type="project" value="UniProtKB-UniRule"/>
</dbReference>
<dbReference type="EMBL" id="BMJD01000013">
    <property type="protein sequence ID" value="GGB42594.1"/>
    <property type="molecule type" value="Genomic_DNA"/>
</dbReference>
<dbReference type="GO" id="GO:0031388">
    <property type="term" value="P:organic acid phosphorylation"/>
    <property type="evidence" value="ECO:0007669"/>
    <property type="project" value="UniProtKB-UniRule"/>
</dbReference>
<gene>
    <name evidence="5" type="ORF">GCM10011409_20200</name>
</gene>
<dbReference type="PIRSF" id="PIRSF006078">
    <property type="entry name" value="GlxK"/>
    <property type="match status" value="1"/>
</dbReference>
<protein>
    <submittedName>
        <fullName evidence="5">Glycerate kinase</fullName>
    </submittedName>
</protein>
<reference evidence="5" key="2">
    <citation type="submission" date="2020-09" db="EMBL/GenBank/DDBJ databases">
        <authorList>
            <person name="Sun Q."/>
            <person name="Zhou Y."/>
        </authorList>
    </citation>
    <scope>NUCLEOTIDE SEQUENCE</scope>
    <source>
        <strain evidence="5">CGMCC 1.15454</strain>
    </source>
</reference>
<reference evidence="5" key="1">
    <citation type="journal article" date="2014" name="Int. J. Syst. Evol. Microbiol.">
        <title>Complete genome sequence of Corynebacterium casei LMG S-19264T (=DSM 44701T), isolated from a smear-ripened cheese.</title>
        <authorList>
            <consortium name="US DOE Joint Genome Institute (JGI-PGF)"/>
            <person name="Walter F."/>
            <person name="Albersmeier A."/>
            <person name="Kalinowski J."/>
            <person name="Ruckert C."/>
        </authorList>
    </citation>
    <scope>NUCLEOTIDE SEQUENCE</scope>
    <source>
        <strain evidence="5">CGMCC 1.15454</strain>
    </source>
</reference>
<dbReference type="Pfam" id="PF02595">
    <property type="entry name" value="Gly_kinase"/>
    <property type="match status" value="1"/>
</dbReference>
<keyword evidence="6" id="KW-1185">Reference proteome</keyword>
<dbReference type="PANTHER" id="PTHR21599">
    <property type="entry name" value="GLYCERATE KINASE"/>
    <property type="match status" value="1"/>
</dbReference>
<dbReference type="PANTHER" id="PTHR21599:SF0">
    <property type="entry name" value="GLYCERATE KINASE"/>
    <property type="match status" value="1"/>
</dbReference>
<dbReference type="Gene3D" id="3.90.1510.10">
    <property type="entry name" value="Glycerate kinase, domain 2"/>
    <property type="match status" value="1"/>
</dbReference>
<dbReference type="InterPro" id="IPR018197">
    <property type="entry name" value="Glycerate_kinase_RE-like"/>
</dbReference>
<name>A0A9W5TXI4_9BACI</name>
<dbReference type="Gene3D" id="3.40.50.10350">
    <property type="entry name" value="Glycerate kinase, domain 1"/>
    <property type="match status" value="1"/>
</dbReference>
<evidence type="ECO:0000313" key="5">
    <source>
        <dbReference type="EMBL" id="GGB42594.1"/>
    </source>
</evidence>
<dbReference type="InterPro" id="IPR004381">
    <property type="entry name" value="Glycerate_kinase"/>
</dbReference>
<evidence type="ECO:0000256" key="1">
    <source>
        <dbReference type="ARBA" id="ARBA00006284"/>
    </source>
</evidence>
<sequence length="399" mass="42697">MKVVMVSSGFKECLDAEEVANAMKNGAMRFDPFLKTDVIPMVDGGEGFVKAIMKVKKGELIHKEVIGPVGDKVLSYYGIFTEGNKRIAVIEMAAVAGLKMVPSDQRNPLKTSTYGVGELIMAALDMEVDKILIGCGDSGTSDGGAGMAQALGVRFLNDNQRIIKVRGGEDLLKVASIDTTCLDKRLQNISIEVACNWTNVLCGDKGVARVFGPQKGAAPEEVEKLSDALEHYAALIEDAMSINVRYIPGSGASGGLGTGLLAFANAKLFPRFDLIMHFIQIEEKIASADLVITAEGSLDAQTPNGKIPCEVARIAKKYSIPVIAIAGTVGKGAELNYKTGIDAFSSIIQKPVTLEQAMFKASKWIGDSVESILRQVTIGLKMADRKERVFAYGKKVGQV</sequence>
<dbReference type="Proteomes" id="UP000621492">
    <property type="component" value="Unassembled WGS sequence"/>
</dbReference>
<evidence type="ECO:0000256" key="2">
    <source>
        <dbReference type="ARBA" id="ARBA00022679"/>
    </source>
</evidence>
<dbReference type="InterPro" id="IPR018193">
    <property type="entry name" value="Glyc_kinase_flavodox-like_fold"/>
</dbReference>
<evidence type="ECO:0000256" key="4">
    <source>
        <dbReference type="PIRNR" id="PIRNR006078"/>
    </source>
</evidence>